<keyword evidence="2" id="KW-1185">Reference proteome</keyword>
<sequence length="492" mass="52260">MVIFNNYCLRVNARHGPECRWEGGCLVAWLCLLLFFWLSNPSVSQAQLIPKLIPPSCAFTTTQPVAFSAAGGSVGASVTNQYVLTNGQGVILQVANNPNFGPQPAGGYLVYSVIYDNGSPVVGITAGGSVTAIAGTCVRLSAAYPVVVCPESTTCSLFTDQSIVVNLSGGQAANTVATYLLVNENGTIVSTSTSTTLLGPSTVGSYFAYELLTDVGATVSGITVGGSLTAVTVAGGACYSFSAPLPLRICPSIVTCVSVNLKALLEGPYDPTLMNMSTALNENRLLPGQQPSSPFAQPTPAGQPYNTAPWNYSGTEGKSPGFTYDADVVDWVLVSLRTSSQSANAVFRAAALLHNDGRITFVDPCLQVPSGNYFVVVEHRNHLGVMSATAVPVTNDALNFDFSIQQSYVMADPPSFGQTQINGRYLLYAADGKKDTYRENFDINTADSQLWKMQSGIFLHYLPGDFNLDADVNADDNVLWKRNNGRYSAVPH</sequence>
<comment type="caution">
    <text evidence="1">The sequence shown here is derived from an EMBL/GenBank/DDBJ whole genome shotgun (WGS) entry which is preliminary data.</text>
</comment>
<accession>A0A939G9N3</accession>
<reference evidence="1 2" key="1">
    <citation type="submission" date="2021-03" db="EMBL/GenBank/DDBJ databases">
        <title>Fibrella sp. HMF5036 genome sequencing and assembly.</title>
        <authorList>
            <person name="Kang H."/>
            <person name="Kim H."/>
            <person name="Bae S."/>
            <person name="Joh K."/>
        </authorList>
    </citation>
    <scope>NUCLEOTIDE SEQUENCE [LARGE SCALE GENOMIC DNA]</scope>
    <source>
        <strain evidence="1 2">HMF5036</strain>
    </source>
</reference>
<dbReference type="RefSeq" id="WP_207336581.1">
    <property type="nucleotide sequence ID" value="NZ_JAFMYU010000013.1"/>
</dbReference>
<proteinExistence type="predicted"/>
<gene>
    <name evidence="1" type="ORF">J2I48_16525</name>
</gene>
<evidence type="ECO:0000313" key="2">
    <source>
        <dbReference type="Proteomes" id="UP000664795"/>
    </source>
</evidence>
<evidence type="ECO:0000313" key="1">
    <source>
        <dbReference type="EMBL" id="MBO0932616.1"/>
    </source>
</evidence>
<organism evidence="1 2">
    <name type="scientific">Fibrella aquatilis</name>
    <dbReference type="NCBI Taxonomy" id="2817059"/>
    <lineage>
        <taxon>Bacteria</taxon>
        <taxon>Pseudomonadati</taxon>
        <taxon>Bacteroidota</taxon>
        <taxon>Cytophagia</taxon>
        <taxon>Cytophagales</taxon>
        <taxon>Spirosomataceae</taxon>
        <taxon>Fibrella</taxon>
    </lineage>
</organism>
<name>A0A939G9N3_9BACT</name>
<dbReference type="Proteomes" id="UP000664795">
    <property type="component" value="Unassembled WGS sequence"/>
</dbReference>
<dbReference type="AlphaFoldDB" id="A0A939G9N3"/>
<dbReference type="EMBL" id="JAFMYU010000013">
    <property type="protein sequence ID" value="MBO0932616.1"/>
    <property type="molecule type" value="Genomic_DNA"/>
</dbReference>
<protein>
    <submittedName>
        <fullName evidence="1">Uncharacterized protein</fullName>
    </submittedName>
</protein>